<dbReference type="GO" id="GO:0006508">
    <property type="term" value="P:proteolysis"/>
    <property type="evidence" value="ECO:0007669"/>
    <property type="project" value="UniProtKB-KW"/>
</dbReference>
<keyword evidence="2" id="KW-0645">Protease</keyword>
<name>A0A5K0UBL6_9VIRU</name>
<comment type="caution">
    <text evidence="7">The sequence shown here is derived from an EMBL/GenBank/DDBJ whole genome shotgun (WGS) entry which is preliminary data.</text>
</comment>
<evidence type="ECO:0000256" key="5">
    <source>
        <dbReference type="SAM" id="Phobius"/>
    </source>
</evidence>
<accession>A0A5K0UBL6</accession>
<dbReference type="EMBL" id="UPSH01000001">
    <property type="protein sequence ID" value="VBB18496.1"/>
    <property type="molecule type" value="Genomic_DNA"/>
</dbReference>
<dbReference type="SUPFAM" id="SSF52743">
    <property type="entry name" value="Subtilisin-like"/>
    <property type="match status" value="1"/>
</dbReference>
<evidence type="ECO:0000256" key="3">
    <source>
        <dbReference type="ARBA" id="ARBA00022801"/>
    </source>
</evidence>
<keyword evidence="4" id="KW-0720">Serine protease</keyword>
<keyword evidence="3" id="KW-0378">Hydrolase</keyword>
<dbReference type="InterPro" id="IPR000209">
    <property type="entry name" value="Peptidase_S8/S53_dom"/>
</dbReference>
<keyword evidence="5" id="KW-0812">Transmembrane</keyword>
<gene>
    <name evidence="7" type="ORF">YASMINEVIRUS_959</name>
</gene>
<dbReference type="PANTHER" id="PTHR43806:SF11">
    <property type="entry name" value="CEREVISIN-RELATED"/>
    <property type="match status" value="1"/>
</dbReference>
<evidence type="ECO:0000256" key="4">
    <source>
        <dbReference type="ARBA" id="ARBA00022825"/>
    </source>
</evidence>
<dbReference type="Pfam" id="PF00082">
    <property type="entry name" value="Peptidase_S8"/>
    <property type="match status" value="1"/>
</dbReference>
<dbReference type="Gene3D" id="3.40.50.200">
    <property type="entry name" value="Peptidase S8/S53 domain"/>
    <property type="match status" value="1"/>
</dbReference>
<evidence type="ECO:0000259" key="6">
    <source>
        <dbReference type="Pfam" id="PF00082"/>
    </source>
</evidence>
<comment type="similarity">
    <text evidence="1">Belongs to the peptidase S8 family.</text>
</comment>
<evidence type="ECO:0000256" key="1">
    <source>
        <dbReference type="ARBA" id="ARBA00011073"/>
    </source>
</evidence>
<dbReference type="PROSITE" id="PS51257">
    <property type="entry name" value="PROKAR_LIPOPROTEIN"/>
    <property type="match status" value="1"/>
</dbReference>
<dbReference type="Proteomes" id="UP000594342">
    <property type="component" value="Unassembled WGS sequence"/>
</dbReference>
<keyword evidence="5" id="KW-1133">Transmembrane helix</keyword>
<organism evidence="7 8">
    <name type="scientific">Yasminevirus sp. GU-2018</name>
    <dbReference type="NCBI Taxonomy" id="2420051"/>
    <lineage>
        <taxon>Viruses</taxon>
        <taxon>Varidnaviria</taxon>
        <taxon>Bamfordvirae</taxon>
        <taxon>Nucleocytoviricota</taxon>
        <taxon>Megaviricetes</taxon>
        <taxon>Imitervirales</taxon>
        <taxon>Mimiviridae</taxon>
        <taxon>Klosneuvirinae</taxon>
        <taxon>Yasminevirus</taxon>
        <taxon>Yasminevirus saudimassiliense</taxon>
    </lineage>
</organism>
<dbReference type="PANTHER" id="PTHR43806">
    <property type="entry name" value="PEPTIDASE S8"/>
    <property type="match status" value="1"/>
</dbReference>
<dbReference type="InterPro" id="IPR050131">
    <property type="entry name" value="Peptidase_S8_subtilisin-like"/>
</dbReference>
<feature type="domain" description="Peptidase S8/S53" evidence="6">
    <location>
        <begin position="154"/>
        <end position="358"/>
    </location>
</feature>
<feature type="transmembrane region" description="Helical" evidence="5">
    <location>
        <begin position="12"/>
        <end position="32"/>
    </location>
</feature>
<keyword evidence="5" id="KW-0472">Membrane</keyword>
<proteinExistence type="inferred from homology"/>
<protein>
    <submittedName>
        <fullName evidence="7">Extracellular elastinolytic metalloproteinase</fullName>
    </submittedName>
</protein>
<evidence type="ECO:0000313" key="8">
    <source>
        <dbReference type="Proteomes" id="UP000594342"/>
    </source>
</evidence>
<evidence type="ECO:0000256" key="2">
    <source>
        <dbReference type="ARBA" id="ARBA00022670"/>
    </source>
</evidence>
<evidence type="ECO:0000313" key="7">
    <source>
        <dbReference type="EMBL" id="VBB18496.1"/>
    </source>
</evidence>
<reference evidence="7 8" key="1">
    <citation type="submission" date="2018-10" db="EMBL/GenBank/DDBJ databases">
        <authorList>
            <consortium name="IHU Genomes"/>
        </authorList>
    </citation>
    <scope>NUCLEOTIDE SEQUENCE [LARGE SCALE GENOMIC DNA]</scope>
    <source>
        <strain evidence="7 8">A1</strain>
    </source>
</reference>
<dbReference type="InterPro" id="IPR036852">
    <property type="entry name" value="Peptidase_S8/S53_dom_sf"/>
</dbReference>
<keyword evidence="8" id="KW-1185">Reference proteome</keyword>
<dbReference type="GO" id="GO:0004252">
    <property type="term" value="F:serine-type endopeptidase activity"/>
    <property type="evidence" value="ECO:0007669"/>
    <property type="project" value="InterPro"/>
</dbReference>
<sequence length="383" mass="42146">MNYAVLKKYLVTTFRWLVIIFALTSCLSFIGWNNQIHSSTPNYSVQHVSRTTSVITKVFSDLSVTPFEAITENFDSIHKKTYPGARKTVNYAGQYNIWHIDSLDGTDNMVLDGNYVSNYTGTGSNIVLVDVFVKETSDLTDRVIGLTDRRSHHMSNDVTLLNHGTLMAGVAGGTTFGVAPNATIYHYQLRTQKATNLPIFDTEDAHILNILSNSVCTKEKRCVLLLPFEFENLNSYTFDITVTLQQLLSEKKYIIVMASGNSNTQLNRTSSHIDNDIIIVGGYTLNGSGKPIKSLSSNYGDRIDVYAPSVDVLAVGVADEMMITGGTSSASAVVAGWVATLLEKQPSLSTKDVLDMIQQMNQASSDGVMIRPLRDLIQNSTIN</sequence>
<dbReference type="PROSITE" id="PS51892">
    <property type="entry name" value="SUBTILASE"/>
    <property type="match status" value="1"/>
</dbReference>